<feature type="transmembrane region" description="Helical" evidence="1">
    <location>
        <begin position="12"/>
        <end position="32"/>
    </location>
</feature>
<keyword evidence="1" id="KW-0812">Transmembrane</keyword>
<organism evidence="2">
    <name type="scientific">Anguilla anguilla</name>
    <name type="common">European freshwater eel</name>
    <name type="synonym">Muraena anguilla</name>
    <dbReference type="NCBI Taxonomy" id="7936"/>
    <lineage>
        <taxon>Eukaryota</taxon>
        <taxon>Metazoa</taxon>
        <taxon>Chordata</taxon>
        <taxon>Craniata</taxon>
        <taxon>Vertebrata</taxon>
        <taxon>Euteleostomi</taxon>
        <taxon>Actinopterygii</taxon>
        <taxon>Neopterygii</taxon>
        <taxon>Teleostei</taxon>
        <taxon>Anguilliformes</taxon>
        <taxon>Anguillidae</taxon>
        <taxon>Anguilla</taxon>
    </lineage>
</organism>
<evidence type="ECO:0000256" key="1">
    <source>
        <dbReference type="SAM" id="Phobius"/>
    </source>
</evidence>
<sequence length="40" mass="4812">MNTHKECSFLQYVFTFAFKVTLFNHSSIYYFLKLPTLSML</sequence>
<reference evidence="2" key="2">
    <citation type="journal article" date="2015" name="Fish Shellfish Immunol.">
        <title>Early steps in the European eel (Anguilla anguilla)-Vibrio vulnificus interaction in the gills: Role of the RtxA13 toxin.</title>
        <authorList>
            <person name="Callol A."/>
            <person name="Pajuelo D."/>
            <person name="Ebbesson L."/>
            <person name="Teles M."/>
            <person name="MacKenzie S."/>
            <person name="Amaro C."/>
        </authorList>
    </citation>
    <scope>NUCLEOTIDE SEQUENCE</scope>
</reference>
<dbReference type="EMBL" id="GBXM01023106">
    <property type="protein sequence ID" value="JAH85471.1"/>
    <property type="molecule type" value="Transcribed_RNA"/>
</dbReference>
<accession>A0A0E9W587</accession>
<name>A0A0E9W587_ANGAN</name>
<keyword evidence="1" id="KW-0472">Membrane</keyword>
<proteinExistence type="predicted"/>
<protein>
    <submittedName>
        <fullName evidence="2">Uncharacterized protein</fullName>
    </submittedName>
</protein>
<keyword evidence="1" id="KW-1133">Transmembrane helix</keyword>
<dbReference type="AlphaFoldDB" id="A0A0E9W587"/>
<reference evidence="2" key="1">
    <citation type="submission" date="2014-11" db="EMBL/GenBank/DDBJ databases">
        <authorList>
            <person name="Amaro Gonzalez C."/>
        </authorList>
    </citation>
    <scope>NUCLEOTIDE SEQUENCE</scope>
</reference>
<evidence type="ECO:0000313" key="2">
    <source>
        <dbReference type="EMBL" id="JAH85471.1"/>
    </source>
</evidence>